<keyword evidence="6 7" id="KW-0949">S-adenosyl-L-methionine</keyword>
<evidence type="ECO:0000256" key="7">
    <source>
        <dbReference type="RuleBase" id="RU003802"/>
    </source>
</evidence>
<name>A0AAV9IG52_9RHOD</name>
<dbReference type="EMBL" id="JANCYU010000040">
    <property type="protein sequence ID" value="KAK4526425.1"/>
    <property type="molecule type" value="Genomic_DNA"/>
</dbReference>
<evidence type="ECO:0000256" key="3">
    <source>
        <dbReference type="ARBA" id="ARBA00022490"/>
    </source>
</evidence>
<dbReference type="InterPro" id="IPR029063">
    <property type="entry name" value="SAM-dependent_MTases_sf"/>
</dbReference>
<keyword evidence="10" id="KW-1185">Reference proteome</keyword>
<dbReference type="AlphaFoldDB" id="A0AAV9IG52"/>
<evidence type="ECO:0000256" key="6">
    <source>
        <dbReference type="ARBA" id="ARBA00022691"/>
    </source>
</evidence>
<comment type="caution">
    <text evidence="9">The sequence shown here is derived from an EMBL/GenBank/DDBJ whole genome shotgun (WGS) entry which is preliminary data.</text>
</comment>
<keyword evidence="4 7" id="KW-0489">Methyltransferase</keyword>
<comment type="subcellular location">
    <subcellularLocation>
        <location evidence="1">Cytoplasm</location>
    </subcellularLocation>
</comment>
<comment type="catalytic activity">
    <reaction evidence="7">
        <text>[protein]-L-isoaspartate + S-adenosyl-L-methionine = [protein]-L-isoaspartate alpha-methyl ester + S-adenosyl-L-homocysteine</text>
        <dbReference type="Rhea" id="RHEA:12705"/>
        <dbReference type="Rhea" id="RHEA-COMP:12143"/>
        <dbReference type="Rhea" id="RHEA-COMP:12144"/>
        <dbReference type="ChEBI" id="CHEBI:57856"/>
        <dbReference type="ChEBI" id="CHEBI:59789"/>
        <dbReference type="ChEBI" id="CHEBI:90596"/>
        <dbReference type="ChEBI" id="CHEBI:90598"/>
        <dbReference type="EC" id="2.1.1.77"/>
    </reaction>
</comment>
<dbReference type="GO" id="GO:0005737">
    <property type="term" value="C:cytoplasm"/>
    <property type="evidence" value="ECO:0007669"/>
    <property type="project" value="UniProtKB-SubCell"/>
</dbReference>
<proteinExistence type="inferred from homology"/>
<dbReference type="Gene3D" id="3.40.50.150">
    <property type="entry name" value="Vaccinia Virus protein VP39"/>
    <property type="match status" value="1"/>
</dbReference>
<protein>
    <recommendedName>
        <fullName evidence="7">Protein-L-isoaspartate O-methyltransferase</fullName>
        <ecNumber evidence="7">2.1.1.77</ecNumber>
    </recommendedName>
</protein>
<accession>A0AAV9IG52</accession>
<dbReference type="GO" id="GO:0004719">
    <property type="term" value="F:protein-L-isoaspartate (D-aspartate) O-methyltransferase activity"/>
    <property type="evidence" value="ECO:0007669"/>
    <property type="project" value="UniProtKB-UniRule"/>
</dbReference>
<dbReference type="InterPro" id="IPR000682">
    <property type="entry name" value="PCMT"/>
</dbReference>
<comment type="similarity">
    <text evidence="2 7">Belongs to the methyltransferase superfamily. L-isoaspartyl/D-aspartyl protein methyltransferase family.</text>
</comment>
<evidence type="ECO:0000256" key="1">
    <source>
        <dbReference type="ARBA" id="ARBA00004496"/>
    </source>
</evidence>
<dbReference type="SUPFAM" id="SSF53335">
    <property type="entry name" value="S-adenosyl-L-methionine-dependent methyltransferases"/>
    <property type="match status" value="1"/>
</dbReference>
<dbReference type="Proteomes" id="UP001300502">
    <property type="component" value="Unassembled WGS sequence"/>
</dbReference>
<keyword evidence="5 7" id="KW-0808">Transferase</keyword>
<organism evidence="9 10">
    <name type="scientific">Galdieria yellowstonensis</name>
    <dbReference type="NCBI Taxonomy" id="3028027"/>
    <lineage>
        <taxon>Eukaryota</taxon>
        <taxon>Rhodophyta</taxon>
        <taxon>Bangiophyceae</taxon>
        <taxon>Galdieriales</taxon>
        <taxon>Galdieriaceae</taxon>
        <taxon>Galdieria</taxon>
    </lineage>
</organism>
<dbReference type="GO" id="GO:0032259">
    <property type="term" value="P:methylation"/>
    <property type="evidence" value="ECO:0007669"/>
    <property type="project" value="UniProtKB-KW"/>
</dbReference>
<dbReference type="PANTHER" id="PTHR11579:SF0">
    <property type="entry name" value="PROTEIN-L-ISOASPARTATE(D-ASPARTATE) O-METHYLTRANSFERASE"/>
    <property type="match status" value="1"/>
</dbReference>
<sequence length="316" mass="35288">MKDWASNSHLLLWCCCWWWSGKANKTVLETVSSKRTTLFPRFLSRNVYTRGALFGSQHLSTSTLVAQVCCGDRVGRLFFPNNFSYQRTLRRAMAWLSRGRNQAELVKALKENGLIKTERVEKTLLTVDRGYFCKYRPYEDSPQPIGWNATISAPHMHVTCLELLNEHLKPGSKVLDIGSGSGYLTACMGVMVRPKGLVVGIEHIPGLARQSIENIEKSQKDLLDEGVVRIVVGDGRKGYPEEAPFDAIHVGAAAGTAPRVLLDQLAPGGRMLIPEGTMEQELVQYDKAEDGTISKRHITFVRYVPLCSPEQQIRGI</sequence>
<dbReference type="FunFam" id="3.40.50.150:FF:000027">
    <property type="entry name" value="Protein-L-isoaspartate O-methyltransferase"/>
    <property type="match status" value="1"/>
</dbReference>
<reference evidence="9 10" key="1">
    <citation type="submission" date="2022-07" db="EMBL/GenBank/DDBJ databases">
        <title>Genome-wide signatures of adaptation to extreme environments.</title>
        <authorList>
            <person name="Cho C.H."/>
            <person name="Yoon H.S."/>
        </authorList>
    </citation>
    <scope>NUCLEOTIDE SEQUENCE [LARGE SCALE GENOMIC DNA]</scope>
    <source>
        <strain evidence="9 10">108.79 E11</strain>
    </source>
</reference>
<dbReference type="CDD" id="cd02440">
    <property type="entry name" value="AdoMet_MTases"/>
    <property type="match status" value="1"/>
</dbReference>
<evidence type="ECO:0000313" key="10">
    <source>
        <dbReference type="Proteomes" id="UP001300502"/>
    </source>
</evidence>
<dbReference type="PANTHER" id="PTHR11579">
    <property type="entry name" value="PROTEIN-L-ISOASPARTATE O-METHYLTRANSFERASE"/>
    <property type="match status" value="1"/>
</dbReference>
<evidence type="ECO:0000313" key="9">
    <source>
        <dbReference type="EMBL" id="KAK4526425.1"/>
    </source>
</evidence>
<evidence type="ECO:0000256" key="4">
    <source>
        <dbReference type="ARBA" id="ARBA00022603"/>
    </source>
</evidence>
<gene>
    <name evidence="9" type="ORF">GAYE_SCF24G4340</name>
</gene>
<evidence type="ECO:0000256" key="5">
    <source>
        <dbReference type="ARBA" id="ARBA00022679"/>
    </source>
</evidence>
<feature type="chain" id="PRO_5043956421" description="Protein-L-isoaspartate O-methyltransferase" evidence="8">
    <location>
        <begin position="24"/>
        <end position="316"/>
    </location>
</feature>
<evidence type="ECO:0000256" key="8">
    <source>
        <dbReference type="SAM" id="SignalP"/>
    </source>
</evidence>
<evidence type="ECO:0000256" key="2">
    <source>
        <dbReference type="ARBA" id="ARBA00005369"/>
    </source>
</evidence>
<feature type="signal peptide" evidence="8">
    <location>
        <begin position="1"/>
        <end position="23"/>
    </location>
</feature>
<dbReference type="NCBIfam" id="TIGR00080">
    <property type="entry name" value="pimt"/>
    <property type="match status" value="1"/>
</dbReference>
<dbReference type="EC" id="2.1.1.77" evidence="7"/>
<keyword evidence="3" id="KW-0963">Cytoplasm</keyword>
<keyword evidence="8" id="KW-0732">Signal</keyword>
<dbReference type="PROSITE" id="PS01279">
    <property type="entry name" value="PCMT"/>
    <property type="match status" value="1"/>
</dbReference>
<dbReference type="Pfam" id="PF01135">
    <property type="entry name" value="PCMT"/>
    <property type="match status" value="1"/>
</dbReference>